<sequence length="1035" mass="114780">MVLLVVLILHADLPADAAVVANAVIPRGVDTLLHIPAKLPDRLFPTLYVGESAQTGLYALPAFVDERTSTLAPKYLGPPLLEGPKPAGDGTAEGASSSAPPTAPRKRPVLPPNTIMLSPTYITKEGEFLLLGYHHLPEATHTEHLFPVQSPHSAATHQHDMANNNRMLLLGQQSQNSQKRSPPIAAADHFPHHYYGDGISNGHPKLPAGAEFDRTHADSTVMHQNKAFLLMAGALLLLIIVFVISIFILRRYLRSYHEMMRPLPRRERLSSSASWGAASSSAATTALDGMGGDASWSSSRGSANSRGSRASSMHTAPETDHQTLQLGWHRVNDKLRYDSRAVLGRGCDGTFVYRGQFDGRDVAVKRVQALLSADNNWHRIIDREVTHLRESDSHPNVIRYFCSESDSYFSYIALELCDHTLEDFINHQRGKMERRLKLELLRQATDGIAHLHSIKIVHRDVKPKNILINGVAKGPPRVKISDFGLCKTVKLGHNSISKVSGVVGTEGWMAPELWDSTASVTYAIDVFSLGCVFYYVLTEGEHPFGDSNVRLYNISMNKFNLSKLDDSDHTARSLIASMLRINGALRPTSSILVTHPIFWEPGKQLQFLLEVSDRIEKLESHDLIMRRLEWRRAVVVGTWLNRIDEPLKIDLLKQRSYQNNVRDLLRAIRNKKHHYQELSLELRTLLGRLPDEYIAYFTSRFPELLMHAFMALTLWAHENVFRRDFYPTDQLVEFFERERDTIFKTDQSPHDRRRRSSSPSNWRSSSALSRAGTPTRNGVDAGTIVPPPNYAINNITADAIAVAAGQNYNKIGLQLPAFNPFMPPPLPPVAPPPAAVPNQHIITRPPNMLIIHTGKAIDDEQQQKQQQQQQQNEVATDEATNGVQPVPATPPADEQQQRQKMAAVATRSKAAKERAKKMANKRKRRRKAPFSVLASASSSTSSTAAAARAAAMDEEEDDAENEEDADEDEDSGGDGVGAGGDEAVQQHQKAGDEAAEIEGDDQEQEKAVQSQDQPPPVERGEEKQSAGWEIVGGGR</sequence>
<dbReference type="InterPro" id="IPR045133">
    <property type="entry name" value="IRE1/2-like"/>
</dbReference>
<feature type="compositionally biased region" description="Polar residues" evidence="8">
    <location>
        <begin position="872"/>
        <end position="883"/>
    </location>
</feature>
<dbReference type="SMART" id="SM00580">
    <property type="entry name" value="PUG"/>
    <property type="match status" value="1"/>
</dbReference>
<feature type="compositionally biased region" description="Low complexity" evidence="8">
    <location>
        <begin position="757"/>
        <end position="770"/>
    </location>
</feature>
<protein>
    <recommendedName>
        <fullName evidence="1">non-specific serine/threonine protein kinase</fullName>
        <ecNumber evidence="1">2.7.11.1</ecNumber>
    </recommendedName>
</protein>
<keyword evidence="9" id="KW-0812">Transmembrane</keyword>
<dbReference type="PROSITE" id="PS00108">
    <property type="entry name" value="PROTEIN_KINASE_ST"/>
    <property type="match status" value="1"/>
</dbReference>
<evidence type="ECO:0000313" key="14">
    <source>
        <dbReference type="Proteomes" id="UP001620645"/>
    </source>
</evidence>
<feature type="compositionally biased region" description="Basic residues" evidence="8">
    <location>
        <begin position="914"/>
        <end position="928"/>
    </location>
</feature>
<gene>
    <name evidence="13" type="ORF">niasHS_002087</name>
</gene>
<keyword evidence="4 10" id="KW-0732">Signal</keyword>
<keyword evidence="9" id="KW-1133">Transmembrane helix</keyword>
<evidence type="ECO:0000313" key="13">
    <source>
        <dbReference type="EMBL" id="KAL3098251.1"/>
    </source>
</evidence>
<dbReference type="PROSITE" id="PS51392">
    <property type="entry name" value="KEN"/>
    <property type="match status" value="1"/>
</dbReference>
<keyword evidence="7" id="KW-0067">ATP-binding</keyword>
<keyword evidence="3" id="KW-0808">Transferase</keyword>
<dbReference type="PANTHER" id="PTHR13954">
    <property type="entry name" value="IRE1-RELATED"/>
    <property type="match status" value="1"/>
</dbReference>
<dbReference type="Pfam" id="PF00069">
    <property type="entry name" value="Pkinase"/>
    <property type="match status" value="1"/>
</dbReference>
<dbReference type="InterPro" id="IPR010513">
    <property type="entry name" value="KEN_dom"/>
</dbReference>
<dbReference type="GO" id="GO:0004674">
    <property type="term" value="F:protein serine/threonine kinase activity"/>
    <property type="evidence" value="ECO:0007669"/>
    <property type="project" value="UniProtKB-KW"/>
</dbReference>
<dbReference type="GO" id="GO:0005524">
    <property type="term" value="F:ATP binding"/>
    <property type="evidence" value="ECO:0007669"/>
    <property type="project" value="UniProtKB-KW"/>
</dbReference>
<name>A0ABD2K5S5_HETSC</name>
<dbReference type="AlphaFoldDB" id="A0ABD2K5S5"/>
<dbReference type="PANTHER" id="PTHR13954:SF6">
    <property type="entry name" value="NON-SPECIFIC SERINE_THREONINE PROTEIN KINASE"/>
    <property type="match status" value="1"/>
</dbReference>
<feature type="region of interest" description="Disordered" evidence="8">
    <location>
        <begin position="75"/>
        <end position="113"/>
    </location>
</feature>
<evidence type="ECO:0000256" key="9">
    <source>
        <dbReference type="SAM" id="Phobius"/>
    </source>
</evidence>
<evidence type="ECO:0000259" key="11">
    <source>
        <dbReference type="PROSITE" id="PS50011"/>
    </source>
</evidence>
<keyword evidence="6" id="KW-0418">Kinase</keyword>
<feature type="chain" id="PRO_5044785598" description="non-specific serine/threonine protein kinase" evidence="10">
    <location>
        <begin position="18"/>
        <end position="1035"/>
    </location>
</feature>
<dbReference type="SUPFAM" id="SSF56112">
    <property type="entry name" value="Protein kinase-like (PK-like)"/>
    <property type="match status" value="1"/>
</dbReference>
<evidence type="ECO:0000256" key="7">
    <source>
        <dbReference type="ARBA" id="ARBA00022840"/>
    </source>
</evidence>
<dbReference type="FunFam" id="3.30.200.20:FF:000077">
    <property type="entry name" value="Putative Serine/threonine-protein kinase/endoribonuclease IRE1"/>
    <property type="match status" value="1"/>
</dbReference>
<comment type="caution">
    <text evidence="13">The sequence shown here is derived from an EMBL/GenBank/DDBJ whole genome shotgun (WGS) entry which is preliminary data.</text>
</comment>
<feature type="region of interest" description="Disordered" evidence="8">
    <location>
        <begin position="290"/>
        <end position="321"/>
    </location>
</feature>
<keyword evidence="2" id="KW-0723">Serine/threonine-protein kinase</keyword>
<dbReference type="Gene3D" id="1.10.510.10">
    <property type="entry name" value="Transferase(Phosphotransferase) domain 1"/>
    <property type="match status" value="1"/>
</dbReference>
<evidence type="ECO:0000256" key="3">
    <source>
        <dbReference type="ARBA" id="ARBA00022679"/>
    </source>
</evidence>
<dbReference type="Pfam" id="PF06479">
    <property type="entry name" value="Ribonuc_2-5A"/>
    <property type="match status" value="1"/>
</dbReference>
<evidence type="ECO:0000256" key="1">
    <source>
        <dbReference type="ARBA" id="ARBA00012513"/>
    </source>
</evidence>
<dbReference type="InterPro" id="IPR011009">
    <property type="entry name" value="Kinase-like_dom_sf"/>
</dbReference>
<dbReference type="InterPro" id="IPR008271">
    <property type="entry name" value="Ser/Thr_kinase_AS"/>
</dbReference>
<feature type="compositionally biased region" description="Acidic residues" evidence="8">
    <location>
        <begin position="952"/>
        <end position="972"/>
    </location>
</feature>
<feature type="domain" description="Protein kinase" evidence="11">
    <location>
        <begin position="337"/>
        <end position="598"/>
    </location>
</feature>
<reference evidence="13 14" key="1">
    <citation type="submission" date="2024-10" db="EMBL/GenBank/DDBJ databases">
        <authorList>
            <person name="Kim D."/>
        </authorList>
    </citation>
    <scope>NUCLEOTIDE SEQUENCE [LARGE SCALE GENOMIC DNA]</scope>
    <source>
        <strain evidence="13">Taebaek</strain>
    </source>
</reference>
<dbReference type="Gene3D" id="3.30.200.20">
    <property type="entry name" value="Phosphorylase Kinase, domain 1"/>
    <property type="match status" value="1"/>
</dbReference>
<dbReference type="InterPro" id="IPR000719">
    <property type="entry name" value="Prot_kinase_dom"/>
</dbReference>
<feature type="signal peptide" evidence="10">
    <location>
        <begin position="1"/>
        <end position="17"/>
    </location>
</feature>
<dbReference type="EMBL" id="JBICCN010000051">
    <property type="protein sequence ID" value="KAL3098251.1"/>
    <property type="molecule type" value="Genomic_DNA"/>
</dbReference>
<evidence type="ECO:0000256" key="4">
    <source>
        <dbReference type="ARBA" id="ARBA00022729"/>
    </source>
</evidence>
<proteinExistence type="predicted"/>
<feature type="region of interest" description="Disordered" evidence="8">
    <location>
        <begin position="743"/>
        <end position="785"/>
    </location>
</feature>
<evidence type="ECO:0000259" key="12">
    <source>
        <dbReference type="PROSITE" id="PS51392"/>
    </source>
</evidence>
<evidence type="ECO:0000256" key="10">
    <source>
        <dbReference type="SAM" id="SignalP"/>
    </source>
</evidence>
<feature type="compositionally biased region" description="Acidic residues" evidence="8">
    <location>
        <begin position="993"/>
        <end position="1003"/>
    </location>
</feature>
<keyword evidence="5" id="KW-0547">Nucleotide-binding</keyword>
<feature type="region of interest" description="Disordered" evidence="8">
    <location>
        <begin position="858"/>
        <end position="1035"/>
    </location>
</feature>
<evidence type="ECO:0000256" key="6">
    <source>
        <dbReference type="ARBA" id="ARBA00022777"/>
    </source>
</evidence>
<accession>A0ABD2K5S5</accession>
<evidence type="ECO:0000256" key="8">
    <source>
        <dbReference type="SAM" id="MobiDB-lite"/>
    </source>
</evidence>
<organism evidence="13 14">
    <name type="scientific">Heterodera schachtii</name>
    <name type="common">Sugarbeet cyst nematode worm</name>
    <name type="synonym">Tylenchus schachtii</name>
    <dbReference type="NCBI Taxonomy" id="97005"/>
    <lineage>
        <taxon>Eukaryota</taxon>
        <taxon>Metazoa</taxon>
        <taxon>Ecdysozoa</taxon>
        <taxon>Nematoda</taxon>
        <taxon>Chromadorea</taxon>
        <taxon>Rhabditida</taxon>
        <taxon>Tylenchina</taxon>
        <taxon>Tylenchomorpha</taxon>
        <taxon>Tylenchoidea</taxon>
        <taxon>Heteroderidae</taxon>
        <taxon>Heteroderinae</taxon>
        <taxon>Heterodera</taxon>
    </lineage>
</organism>
<dbReference type="PROSITE" id="PS50011">
    <property type="entry name" value="PROTEIN_KINASE_DOM"/>
    <property type="match status" value="1"/>
</dbReference>
<feature type="transmembrane region" description="Helical" evidence="9">
    <location>
        <begin position="227"/>
        <end position="249"/>
    </location>
</feature>
<feature type="compositionally biased region" description="Low complexity" evidence="8">
    <location>
        <begin position="934"/>
        <end position="950"/>
    </location>
</feature>
<dbReference type="InterPro" id="IPR038357">
    <property type="entry name" value="KEN_sf"/>
</dbReference>
<feature type="domain" description="KEN" evidence="12">
    <location>
        <begin position="601"/>
        <end position="728"/>
    </location>
</feature>
<keyword evidence="9" id="KW-0472">Membrane</keyword>
<dbReference type="SMART" id="SM00220">
    <property type="entry name" value="S_TKc"/>
    <property type="match status" value="1"/>
</dbReference>
<evidence type="ECO:0000256" key="5">
    <source>
        <dbReference type="ARBA" id="ARBA00022741"/>
    </source>
</evidence>
<feature type="compositionally biased region" description="Low complexity" evidence="8">
    <location>
        <begin position="293"/>
        <end position="312"/>
    </location>
</feature>
<keyword evidence="14" id="KW-1185">Reference proteome</keyword>
<dbReference type="EC" id="2.7.11.1" evidence="1"/>
<evidence type="ECO:0000256" key="2">
    <source>
        <dbReference type="ARBA" id="ARBA00022527"/>
    </source>
</evidence>
<dbReference type="Gene3D" id="1.20.1440.180">
    <property type="entry name" value="KEN domain"/>
    <property type="match status" value="1"/>
</dbReference>
<dbReference type="Proteomes" id="UP001620645">
    <property type="component" value="Unassembled WGS sequence"/>
</dbReference>